<dbReference type="GeneID" id="81359336"/>
<gene>
    <name evidence="2" type="ORF">N7532_007865</name>
</gene>
<sequence>MEARELLAPALGAVMIRGSEAVPHAASESPAIGEIDRRERGGVGAIFFVMRNAVVVHASIVRDRAPQDGAAENASRWVDDGRADQRPRIVRVAPRAEMRVQLEGGRERREVSRWEGDEGGAETTNTRSQSAGIPVRRDRSGTRA</sequence>
<protein>
    <submittedName>
        <fullName evidence="2">Uncharacterized protein</fullName>
    </submittedName>
</protein>
<dbReference type="EMBL" id="JAPQKI010000009">
    <property type="protein sequence ID" value="KAJ5089181.1"/>
    <property type="molecule type" value="Genomic_DNA"/>
</dbReference>
<name>A0A9W9EWI1_9EURO</name>
<dbReference type="RefSeq" id="XP_056471163.1">
    <property type="nucleotide sequence ID" value="XM_056620357.1"/>
</dbReference>
<accession>A0A9W9EWI1</accession>
<comment type="caution">
    <text evidence="2">The sequence shown here is derived from an EMBL/GenBank/DDBJ whole genome shotgun (WGS) entry which is preliminary data.</text>
</comment>
<organism evidence="2 3">
    <name type="scientific">Penicillium argentinense</name>
    <dbReference type="NCBI Taxonomy" id="1131581"/>
    <lineage>
        <taxon>Eukaryota</taxon>
        <taxon>Fungi</taxon>
        <taxon>Dikarya</taxon>
        <taxon>Ascomycota</taxon>
        <taxon>Pezizomycotina</taxon>
        <taxon>Eurotiomycetes</taxon>
        <taxon>Eurotiomycetidae</taxon>
        <taxon>Eurotiales</taxon>
        <taxon>Aspergillaceae</taxon>
        <taxon>Penicillium</taxon>
    </lineage>
</organism>
<evidence type="ECO:0000313" key="2">
    <source>
        <dbReference type="EMBL" id="KAJ5089181.1"/>
    </source>
</evidence>
<feature type="compositionally biased region" description="Basic and acidic residues" evidence="1">
    <location>
        <begin position="135"/>
        <end position="144"/>
    </location>
</feature>
<keyword evidence="3" id="KW-1185">Reference proteome</keyword>
<proteinExistence type="predicted"/>
<feature type="compositionally biased region" description="Polar residues" evidence="1">
    <location>
        <begin position="122"/>
        <end position="131"/>
    </location>
</feature>
<dbReference type="Proteomes" id="UP001149074">
    <property type="component" value="Unassembled WGS sequence"/>
</dbReference>
<feature type="region of interest" description="Disordered" evidence="1">
    <location>
        <begin position="66"/>
        <end position="87"/>
    </location>
</feature>
<reference evidence="2" key="1">
    <citation type="submission" date="2022-11" db="EMBL/GenBank/DDBJ databases">
        <authorList>
            <person name="Petersen C."/>
        </authorList>
    </citation>
    <scope>NUCLEOTIDE SEQUENCE</scope>
    <source>
        <strain evidence="2">IBT 30761</strain>
    </source>
</reference>
<dbReference type="AlphaFoldDB" id="A0A9W9EWI1"/>
<evidence type="ECO:0000256" key="1">
    <source>
        <dbReference type="SAM" id="MobiDB-lite"/>
    </source>
</evidence>
<reference evidence="2" key="2">
    <citation type="journal article" date="2023" name="IMA Fungus">
        <title>Comparative genomic study of the Penicillium genus elucidates a diverse pangenome and 15 lateral gene transfer events.</title>
        <authorList>
            <person name="Petersen C."/>
            <person name="Sorensen T."/>
            <person name="Nielsen M.R."/>
            <person name="Sondergaard T.E."/>
            <person name="Sorensen J.L."/>
            <person name="Fitzpatrick D.A."/>
            <person name="Frisvad J.C."/>
            <person name="Nielsen K.L."/>
        </authorList>
    </citation>
    <scope>NUCLEOTIDE SEQUENCE</scope>
    <source>
        <strain evidence="2">IBT 30761</strain>
    </source>
</reference>
<evidence type="ECO:0000313" key="3">
    <source>
        <dbReference type="Proteomes" id="UP001149074"/>
    </source>
</evidence>
<feature type="compositionally biased region" description="Basic and acidic residues" evidence="1">
    <location>
        <begin position="77"/>
        <end position="87"/>
    </location>
</feature>
<feature type="region of interest" description="Disordered" evidence="1">
    <location>
        <begin position="101"/>
        <end position="144"/>
    </location>
</feature>
<feature type="compositionally biased region" description="Basic and acidic residues" evidence="1">
    <location>
        <begin position="101"/>
        <end position="116"/>
    </location>
</feature>